<dbReference type="SUPFAM" id="SSF53300">
    <property type="entry name" value="vWA-like"/>
    <property type="match status" value="1"/>
</dbReference>
<keyword evidence="2" id="KW-0472">Membrane</keyword>
<proteinExistence type="predicted"/>
<feature type="region of interest" description="Disordered" evidence="1">
    <location>
        <begin position="379"/>
        <end position="398"/>
    </location>
</feature>
<sequence>MTSRTKLNIALFAALCALPIAACAQDAPSQASLPQFAAQIKAIHPKTVVFVFDVSGSTRHGGVFGRERAATATLLRQGCDPGDHVILKSFGTGTQTVFDKTITDAADAAALTDQIPSAVTPGAGTNIREPHHEALKAIEQDLPNPGVVVLLTDSFNDRPLESDPNYPAYLNYYTLKGLTVYPSSSENRDYERLLRTLKSSDKLTEYGVGVGIATSGRPIERLPVGPGQDDNAGDDQSTAPTTLTPSTPEKPQSNLPAIIGGAVALLAILAFAAMSALRRPQPLRLKLGDKGRPVDFQLRPGSRVQLGGSIGAGGPGDETFPLAGVAAPAAAIEAKGGLTLIPAVKGSDTVKVYHNGARLEGPTAVRTGDEIRLVTAATETSPEREHRVRVADPKEASF</sequence>
<accession>A0A402D5P0</accession>
<evidence type="ECO:0000313" key="4">
    <source>
        <dbReference type="EMBL" id="BDI29791.1"/>
    </source>
</evidence>
<dbReference type="RefSeq" id="WP_119324732.1">
    <property type="nucleotide sequence ID" value="NZ_AP025739.1"/>
</dbReference>
<dbReference type="Proteomes" id="UP000287394">
    <property type="component" value="Chromosome"/>
</dbReference>
<gene>
    <name evidence="4" type="ORF">CCAX7_18420</name>
</gene>
<feature type="chain" id="PRO_5044017116" evidence="3">
    <location>
        <begin position="25"/>
        <end position="398"/>
    </location>
</feature>
<dbReference type="CDD" id="cd00198">
    <property type="entry name" value="vWFA"/>
    <property type="match status" value="1"/>
</dbReference>
<organism evidence="4 5">
    <name type="scientific">Capsulimonas corticalis</name>
    <dbReference type="NCBI Taxonomy" id="2219043"/>
    <lineage>
        <taxon>Bacteria</taxon>
        <taxon>Bacillati</taxon>
        <taxon>Armatimonadota</taxon>
        <taxon>Armatimonadia</taxon>
        <taxon>Capsulimonadales</taxon>
        <taxon>Capsulimonadaceae</taxon>
        <taxon>Capsulimonas</taxon>
    </lineage>
</organism>
<dbReference type="InterPro" id="IPR036465">
    <property type="entry name" value="vWFA_dom_sf"/>
</dbReference>
<reference evidence="4 5" key="1">
    <citation type="journal article" date="2019" name="Int. J. Syst. Evol. Microbiol.">
        <title>Capsulimonas corticalis gen. nov., sp. nov., an aerobic capsulated bacterium, of a novel bacterial order, Capsulimonadales ord. nov., of the class Armatimonadia of the phylum Armatimonadetes.</title>
        <authorList>
            <person name="Li J."/>
            <person name="Kudo C."/>
            <person name="Tonouchi A."/>
        </authorList>
    </citation>
    <scope>NUCLEOTIDE SEQUENCE [LARGE SCALE GENOMIC DNA]</scope>
    <source>
        <strain evidence="4 5">AX-7</strain>
    </source>
</reference>
<name>A0A402D5P0_9BACT</name>
<keyword evidence="3" id="KW-0732">Signal</keyword>
<evidence type="ECO:0000256" key="2">
    <source>
        <dbReference type="SAM" id="Phobius"/>
    </source>
</evidence>
<feature type="transmembrane region" description="Helical" evidence="2">
    <location>
        <begin position="255"/>
        <end position="277"/>
    </location>
</feature>
<evidence type="ECO:0000256" key="3">
    <source>
        <dbReference type="SAM" id="SignalP"/>
    </source>
</evidence>
<dbReference type="EMBL" id="AP025739">
    <property type="protein sequence ID" value="BDI29791.1"/>
    <property type="molecule type" value="Genomic_DNA"/>
</dbReference>
<feature type="region of interest" description="Disordered" evidence="1">
    <location>
        <begin position="217"/>
        <end position="254"/>
    </location>
</feature>
<dbReference type="KEGG" id="ccot:CCAX7_18420"/>
<evidence type="ECO:0000256" key="1">
    <source>
        <dbReference type="SAM" id="MobiDB-lite"/>
    </source>
</evidence>
<dbReference type="AlphaFoldDB" id="A0A402D5P0"/>
<dbReference type="Pfam" id="PF13519">
    <property type="entry name" value="VWA_2"/>
    <property type="match status" value="1"/>
</dbReference>
<evidence type="ECO:0000313" key="5">
    <source>
        <dbReference type="Proteomes" id="UP000287394"/>
    </source>
</evidence>
<feature type="compositionally biased region" description="Low complexity" evidence="1">
    <location>
        <begin position="237"/>
        <end position="247"/>
    </location>
</feature>
<feature type="signal peptide" evidence="3">
    <location>
        <begin position="1"/>
        <end position="24"/>
    </location>
</feature>
<protein>
    <submittedName>
        <fullName evidence="4">Uncharacterized protein</fullName>
    </submittedName>
</protein>
<dbReference type="OrthoDB" id="9780685at2"/>
<keyword evidence="5" id="KW-1185">Reference proteome</keyword>
<keyword evidence="2" id="KW-0812">Transmembrane</keyword>
<keyword evidence="2" id="KW-1133">Transmembrane helix</keyword>
<dbReference type="SMART" id="SM00327">
    <property type="entry name" value="VWA"/>
    <property type="match status" value="1"/>
</dbReference>
<dbReference type="InterPro" id="IPR002035">
    <property type="entry name" value="VWF_A"/>
</dbReference>
<feature type="compositionally biased region" description="Basic and acidic residues" evidence="1">
    <location>
        <begin position="381"/>
        <end position="398"/>
    </location>
</feature>
<dbReference type="Gene3D" id="3.40.50.410">
    <property type="entry name" value="von Willebrand factor, type A domain"/>
    <property type="match status" value="1"/>
</dbReference>